<sequence>MKITVVQNRTSPLLEQLLAVWEGAVRATHSFLSEHELQQIKKIVPQALAEVPRLIIVETDHQAPAGFMGINGQHLEMLFISPQERGTGLGKALLEYGLANYSINDLAVNEQNPLAKGFYEHMGFVEYKRTAHDEQGQPYPLIYMQPGAKN</sequence>
<evidence type="ECO:0000313" key="5">
    <source>
        <dbReference type="Proteomes" id="UP001589691"/>
    </source>
</evidence>
<gene>
    <name evidence="4" type="ORF">ACFFLI_04000</name>
</gene>
<keyword evidence="2 4" id="KW-0012">Acyltransferase</keyword>
<organism evidence="4 5">
    <name type="scientific">Lactiplantibacillus modestisalitolerans</name>
    <dbReference type="NCBI Taxonomy" id="1457219"/>
    <lineage>
        <taxon>Bacteria</taxon>
        <taxon>Bacillati</taxon>
        <taxon>Bacillota</taxon>
        <taxon>Bacilli</taxon>
        <taxon>Lactobacillales</taxon>
        <taxon>Lactobacillaceae</taxon>
        <taxon>Lactiplantibacillus</taxon>
    </lineage>
</organism>
<reference evidence="4 5" key="1">
    <citation type="submission" date="2024-09" db="EMBL/GenBank/DDBJ databases">
        <authorList>
            <person name="Sun Q."/>
            <person name="Mori K."/>
        </authorList>
    </citation>
    <scope>NUCLEOTIDE SEQUENCE [LARGE SCALE GENOMIC DNA]</scope>
    <source>
        <strain evidence="4 5">TBRC 4576</strain>
    </source>
</reference>
<evidence type="ECO:0000256" key="1">
    <source>
        <dbReference type="ARBA" id="ARBA00022679"/>
    </source>
</evidence>
<name>A0ABV5WSA8_9LACO</name>
<dbReference type="PROSITE" id="PS51186">
    <property type="entry name" value="GNAT"/>
    <property type="match status" value="1"/>
</dbReference>
<dbReference type="GO" id="GO:0016746">
    <property type="term" value="F:acyltransferase activity"/>
    <property type="evidence" value="ECO:0007669"/>
    <property type="project" value="UniProtKB-KW"/>
</dbReference>
<dbReference type="EMBL" id="JBHLZY010000008">
    <property type="protein sequence ID" value="MFB9769037.1"/>
    <property type="molecule type" value="Genomic_DNA"/>
</dbReference>
<feature type="domain" description="N-acetyltransferase" evidence="3">
    <location>
        <begin position="1"/>
        <end position="146"/>
    </location>
</feature>
<dbReference type="CDD" id="cd04301">
    <property type="entry name" value="NAT_SF"/>
    <property type="match status" value="1"/>
</dbReference>
<protein>
    <submittedName>
        <fullName evidence="4">GNAT family N-acetyltransferase</fullName>
        <ecNumber evidence="4">2.3.1.-</ecNumber>
    </submittedName>
</protein>
<accession>A0ABV5WSA8</accession>
<dbReference type="InterPro" id="IPR000182">
    <property type="entry name" value="GNAT_dom"/>
</dbReference>
<dbReference type="PANTHER" id="PTHR43800:SF1">
    <property type="entry name" value="PEPTIDYL-LYSINE N-ACETYLTRANSFERASE YJAB"/>
    <property type="match status" value="1"/>
</dbReference>
<keyword evidence="5" id="KW-1185">Reference proteome</keyword>
<dbReference type="Gene3D" id="3.40.630.30">
    <property type="match status" value="1"/>
</dbReference>
<dbReference type="Proteomes" id="UP001589691">
    <property type="component" value="Unassembled WGS sequence"/>
</dbReference>
<dbReference type="InterPro" id="IPR016181">
    <property type="entry name" value="Acyl_CoA_acyltransferase"/>
</dbReference>
<evidence type="ECO:0000256" key="2">
    <source>
        <dbReference type="ARBA" id="ARBA00023315"/>
    </source>
</evidence>
<evidence type="ECO:0000313" key="4">
    <source>
        <dbReference type="EMBL" id="MFB9769037.1"/>
    </source>
</evidence>
<dbReference type="Pfam" id="PF13673">
    <property type="entry name" value="Acetyltransf_10"/>
    <property type="match status" value="1"/>
</dbReference>
<evidence type="ECO:0000259" key="3">
    <source>
        <dbReference type="PROSITE" id="PS51186"/>
    </source>
</evidence>
<dbReference type="PANTHER" id="PTHR43800">
    <property type="entry name" value="PEPTIDYL-LYSINE N-ACETYLTRANSFERASE YJAB"/>
    <property type="match status" value="1"/>
</dbReference>
<comment type="caution">
    <text evidence="4">The sequence shown here is derived from an EMBL/GenBank/DDBJ whole genome shotgun (WGS) entry which is preliminary data.</text>
</comment>
<proteinExistence type="predicted"/>
<dbReference type="RefSeq" id="WP_137642477.1">
    <property type="nucleotide sequence ID" value="NZ_BJEA01000009.1"/>
</dbReference>
<dbReference type="SUPFAM" id="SSF55729">
    <property type="entry name" value="Acyl-CoA N-acyltransferases (Nat)"/>
    <property type="match status" value="1"/>
</dbReference>
<dbReference type="EC" id="2.3.1.-" evidence="4"/>
<keyword evidence="1 4" id="KW-0808">Transferase</keyword>